<evidence type="ECO:0000256" key="1">
    <source>
        <dbReference type="SAM" id="MobiDB-lite"/>
    </source>
</evidence>
<dbReference type="RefSeq" id="XP_012336655.1">
    <property type="nucleotide sequence ID" value="XM_012481232.1"/>
</dbReference>
<keyword evidence="3" id="KW-0732">Signal</keyword>
<evidence type="ECO:0000313" key="5">
    <source>
        <dbReference type="Proteomes" id="UP000054561"/>
    </source>
</evidence>
<name>A0A0D9QI55_PLAFR</name>
<evidence type="ECO:0008006" key="6">
    <source>
        <dbReference type="Google" id="ProtNLM"/>
    </source>
</evidence>
<keyword evidence="5" id="KW-1185">Reference proteome</keyword>
<evidence type="ECO:0000256" key="3">
    <source>
        <dbReference type="SAM" id="SignalP"/>
    </source>
</evidence>
<feature type="region of interest" description="Disordered" evidence="1">
    <location>
        <begin position="170"/>
        <end position="253"/>
    </location>
</feature>
<keyword evidence="2" id="KW-1133">Transmembrane helix</keyword>
<dbReference type="EMBL" id="KQ001687">
    <property type="protein sequence ID" value="KJP86709.1"/>
    <property type="molecule type" value="Genomic_DNA"/>
</dbReference>
<feature type="compositionally biased region" description="Basic and acidic residues" evidence="1">
    <location>
        <begin position="280"/>
        <end position="335"/>
    </location>
</feature>
<evidence type="ECO:0000256" key="2">
    <source>
        <dbReference type="SAM" id="Phobius"/>
    </source>
</evidence>
<dbReference type="GeneID" id="24268935"/>
<evidence type="ECO:0000313" key="4">
    <source>
        <dbReference type="EMBL" id="KJP86709.1"/>
    </source>
</evidence>
<organism evidence="4 5">
    <name type="scientific">Plasmodium fragile</name>
    <dbReference type="NCBI Taxonomy" id="5857"/>
    <lineage>
        <taxon>Eukaryota</taxon>
        <taxon>Sar</taxon>
        <taxon>Alveolata</taxon>
        <taxon>Apicomplexa</taxon>
        <taxon>Aconoidasida</taxon>
        <taxon>Haemosporida</taxon>
        <taxon>Plasmodiidae</taxon>
        <taxon>Plasmodium</taxon>
        <taxon>Plasmodium (Plasmodium)</taxon>
    </lineage>
</organism>
<proteinExistence type="predicted"/>
<dbReference type="OMA" id="RYPQDRD"/>
<feature type="region of interest" description="Disordered" evidence="1">
    <location>
        <begin position="280"/>
        <end position="367"/>
    </location>
</feature>
<keyword evidence="2" id="KW-0812">Transmembrane</keyword>
<feature type="transmembrane region" description="Helical" evidence="2">
    <location>
        <begin position="526"/>
        <end position="549"/>
    </location>
</feature>
<dbReference type="AlphaFoldDB" id="A0A0D9QI55"/>
<dbReference type="Proteomes" id="UP000054561">
    <property type="component" value="Unassembled WGS sequence"/>
</dbReference>
<reference evidence="4 5" key="1">
    <citation type="submission" date="2014-03" db="EMBL/GenBank/DDBJ databases">
        <title>The Genome Sequence of Plasmodium fragile nilgiri.</title>
        <authorList>
            <consortium name="The Broad Institute Genomics Platform"/>
            <consortium name="The Broad Institute Genome Sequencing Center for Infectious Disease"/>
            <person name="Neafsey D."/>
            <person name="Duraisingh M."/>
            <person name="Young S.K."/>
            <person name="Zeng Q."/>
            <person name="Gargeya S."/>
            <person name="Abouelleil A."/>
            <person name="Alvarado L."/>
            <person name="Chapman S.B."/>
            <person name="Gainer-Dewar J."/>
            <person name="Goldberg J."/>
            <person name="Griggs A."/>
            <person name="Gujja S."/>
            <person name="Hansen M."/>
            <person name="Howarth C."/>
            <person name="Imamovic A."/>
            <person name="Larimer J."/>
            <person name="Pearson M."/>
            <person name="Poon T.W."/>
            <person name="Priest M."/>
            <person name="Roberts A."/>
            <person name="Saif S."/>
            <person name="Shea T."/>
            <person name="Sykes S."/>
            <person name="Wortman J."/>
            <person name="Nusbaum C."/>
            <person name="Birren B."/>
        </authorList>
    </citation>
    <scope>NUCLEOTIDE SEQUENCE [LARGE SCALE GENOMIC DNA]</scope>
    <source>
        <strain evidence="5">nilgiri</strain>
    </source>
</reference>
<feature type="transmembrane region" description="Helical" evidence="2">
    <location>
        <begin position="555"/>
        <end position="578"/>
    </location>
</feature>
<keyword evidence="2" id="KW-0472">Membrane</keyword>
<accession>A0A0D9QI55</accession>
<dbReference type="OrthoDB" id="387706at2759"/>
<feature type="compositionally biased region" description="Polar residues" evidence="1">
    <location>
        <begin position="356"/>
        <end position="367"/>
    </location>
</feature>
<feature type="signal peptide" evidence="3">
    <location>
        <begin position="1"/>
        <end position="28"/>
    </location>
</feature>
<gene>
    <name evidence="4" type="ORF">AK88_03621</name>
</gene>
<sequence length="584" mass="69699">MKNLYCPSFIKWFIYSLLLLLWHTFTYTNEDNFGEATHSRISRKNGSCVHCFRVLLEEGNTDMCNSYSTLMGSALQIISNHRDKAGKAVKISLDNEGFMHEFNHVLTDEKFPRQVSSFKKRGKHKQNLDVPAKGGKYASNVYNNKRMNDSYLDDYYDEYEKYEKEKYNHKYYDGRTPRPDERGNCKYQDGRGSRIYHQERYHEDRDDRRYPQDRDHCKYRDDDRYPQDRDEYKYRDGPGNHTYHQDRYNKDRGDCRYPENRDNCKYWDDDRYAKDRANCKYSDDDRYPQERDDRRYAHDQRGQKNKKYRDEYNKYDEYYKYDGKDNRDNQDDSYRKPSNYKQPAFDNEANKLPRTYPTQDSTPKPLNDKYTNFNKAGKTHDPMNLGDNAKKLHNTLKNHSDKSKGYYSKRYYGDNVEEKDKMVEPSKYHNKHRRCSSRTSIDINDDLRYYIDKGRQQCEFSGCRIIGILKNCALGKMFRQSDSKVELEKTRHMKNKAQDERREIKPSGFFNKLAYAIRKNKTFLKLVFMFSVPYPLVLYASVVVAHSVAELSSCIALFFILLIVFQIIIGFALSKFAVSTLQSK</sequence>
<feature type="region of interest" description="Disordered" evidence="1">
    <location>
        <begin position="118"/>
        <end position="141"/>
    </location>
</feature>
<feature type="chain" id="PRO_5002343527" description="Pv-fam-d protein" evidence="3">
    <location>
        <begin position="29"/>
        <end position="584"/>
    </location>
</feature>
<protein>
    <recommendedName>
        <fullName evidence="6">Pv-fam-d protein</fullName>
    </recommendedName>
</protein>
<dbReference type="VEuPathDB" id="PlasmoDB:AK88_03621"/>